<dbReference type="Proteomes" id="UP001324380">
    <property type="component" value="Chromosome"/>
</dbReference>
<evidence type="ECO:0000256" key="5">
    <source>
        <dbReference type="ARBA" id="ARBA00022989"/>
    </source>
</evidence>
<evidence type="ECO:0000256" key="3">
    <source>
        <dbReference type="ARBA" id="ARBA00022679"/>
    </source>
</evidence>
<evidence type="ECO:0000256" key="1">
    <source>
        <dbReference type="ARBA" id="ARBA00004141"/>
    </source>
</evidence>
<evidence type="ECO:0000256" key="6">
    <source>
        <dbReference type="ARBA" id="ARBA00023136"/>
    </source>
</evidence>
<dbReference type="EC" id="2.7.8.31" evidence="9"/>
<dbReference type="NCBIfam" id="TIGR03025">
    <property type="entry name" value="EPS_sugtrans"/>
    <property type="match status" value="1"/>
</dbReference>
<name>A0ABZ0TIF4_9SPHI</name>
<evidence type="ECO:0000256" key="7">
    <source>
        <dbReference type="SAM" id="Phobius"/>
    </source>
</evidence>
<dbReference type="InterPro" id="IPR017475">
    <property type="entry name" value="EPS_sugar_tfrase"/>
</dbReference>
<dbReference type="Pfam" id="PF02397">
    <property type="entry name" value="Bac_transf"/>
    <property type="match status" value="1"/>
</dbReference>
<dbReference type="InterPro" id="IPR017473">
    <property type="entry name" value="Undecaprenyl-P_gluc_Ptfrase"/>
</dbReference>
<feature type="transmembrane region" description="Helical" evidence="7">
    <location>
        <begin position="7"/>
        <end position="28"/>
    </location>
</feature>
<evidence type="ECO:0000313" key="10">
    <source>
        <dbReference type="Proteomes" id="UP001324380"/>
    </source>
</evidence>
<evidence type="ECO:0000256" key="4">
    <source>
        <dbReference type="ARBA" id="ARBA00022692"/>
    </source>
</evidence>
<feature type="domain" description="Bacterial sugar transferase" evidence="8">
    <location>
        <begin position="266"/>
        <end position="449"/>
    </location>
</feature>
<keyword evidence="10" id="KW-1185">Reference proteome</keyword>
<comment type="similarity">
    <text evidence="2">Belongs to the bacterial sugar transferase family.</text>
</comment>
<keyword evidence="3 9" id="KW-0808">Transferase</keyword>
<accession>A0ABZ0TIF4</accession>
<reference evidence="9 10" key="1">
    <citation type="submission" date="2023-11" db="EMBL/GenBank/DDBJ databases">
        <title>Analysis of the Genomes of Mucilaginibacter gossypii cycad 4 and M. sabulilitoris SNA2: microbes with the potential for plant growth promotion.</title>
        <authorList>
            <person name="Hirsch A.M."/>
            <person name="Humm E."/>
            <person name="Rubbi M."/>
            <person name="Del Vecchio G."/>
            <person name="Ha S.M."/>
            <person name="Pellegrini M."/>
            <person name="Gunsalus R.P."/>
        </authorList>
    </citation>
    <scope>NUCLEOTIDE SEQUENCE [LARGE SCALE GENOMIC DNA]</scope>
    <source>
        <strain evidence="9 10">SNA2</strain>
    </source>
</reference>
<dbReference type="PANTHER" id="PTHR30576">
    <property type="entry name" value="COLANIC BIOSYNTHESIS UDP-GLUCOSE LIPID CARRIER TRANSFERASE"/>
    <property type="match status" value="1"/>
</dbReference>
<feature type="transmembrane region" description="Helical" evidence="7">
    <location>
        <begin position="104"/>
        <end position="123"/>
    </location>
</feature>
<dbReference type="PANTHER" id="PTHR30576:SF0">
    <property type="entry name" value="UNDECAPRENYL-PHOSPHATE N-ACETYLGALACTOSAMINYL 1-PHOSPHATE TRANSFERASE-RELATED"/>
    <property type="match status" value="1"/>
</dbReference>
<protein>
    <submittedName>
        <fullName evidence="9">Undecaprenyl-phosphate glucose phosphotransferase</fullName>
        <ecNumber evidence="9">2.7.8.31</ecNumber>
    </submittedName>
</protein>
<dbReference type="InterPro" id="IPR003362">
    <property type="entry name" value="Bact_transf"/>
</dbReference>
<keyword evidence="5 7" id="KW-1133">Transmembrane helix</keyword>
<evidence type="ECO:0000259" key="8">
    <source>
        <dbReference type="Pfam" id="PF02397"/>
    </source>
</evidence>
<dbReference type="NCBIfam" id="TIGR03023">
    <property type="entry name" value="WcaJ_sugtrans"/>
    <property type="match status" value="1"/>
</dbReference>
<dbReference type="RefSeq" id="WP_321561583.1">
    <property type="nucleotide sequence ID" value="NZ_CP139558.1"/>
</dbReference>
<evidence type="ECO:0000313" key="9">
    <source>
        <dbReference type="EMBL" id="WPU92421.1"/>
    </source>
</evidence>
<keyword evidence="6 7" id="KW-0472">Membrane</keyword>
<gene>
    <name evidence="9" type="ORF">SNE25_24140</name>
</gene>
<feature type="transmembrane region" description="Helical" evidence="7">
    <location>
        <begin position="40"/>
        <end position="62"/>
    </location>
</feature>
<organism evidence="9 10">
    <name type="scientific">Mucilaginibacter sabulilitoris</name>
    <dbReference type="NCBI Taxonomy" id="1173583"/>
    <lineage>
        <taxon>Bacteria</taxon>
        <taxon>Pseudomonadati</taxon>
        <taxon>Bacteroidota</taxon>
        <taxon>Sphingobacteriia</taxon>
        <taxon>Sphingobacteriales</taxon>
        <taxon>Sphingobacteriaceae</taxon>
        <taxon>Mucilaginibacter</taxon>
    </lineage>
</organism>
<feature type="transmembrane region" description="Helical" evidence="7">
    <location>
        <begin position="74"/>
        <end position="92"/>
    </location>
</feature>
<feature type="transmembrane region" description="Helical" evidence="7">
    <location>
        <begin position="271"/>
        <end position="293"/>
    </location>
</feature>
<dbReference type="GO" id="GO:0089702">
    <property type="term" value="F:undecaprenyl-phosphate glucose phosphotransferase activity"/>
    <property type="evidence" value="ECO:0007669"/>
    <property type="project" value="UniProtKB-EC"/>
</dbReference>
<proteinExistence type="inferred from homology"/>
<keyword evidence="4 7" id="KW-0812">Transmembrane</keyword>
<sequence>MKTRYLYLIYLLMSVIDIVVVNLSFLMVDGFFNPKTGIDMSVLIVTNYLWILAAITFGLYTGKVKHKLEDIYRLTIKSFLLYTILFFSYVMLSSHHISFSELVIFYGVTLFGMLSTRFVGSTFESNLKKHFKITRPVAVIGLNSMGLRLAGFFQDRDNHFAFEGFLNQENNSYLDNSGKILPAIMEQIDYAAKSGIKDIYVSLTPERIGEYAFLQREAEKHCLRLKLVPDISGSMADSLKLSYMGEFAVLSNRNEPLEEVENRFKKRLFDIVFSSLVIIFLLSWLYPIIGLIIKLQSPGPVMFKQLRSGKDNESFLCYKFRSMKMNNETDKQATKDDDRITKIGRFLRKTSLDELPQFFNVLLGDMSVIGPRPHPLNMTKEYSEIINQYMVRHFLKSGITGWAQVNGYRGETKDPILMQKRVEFDIWYLENWSMWMDLKIIYMTVANIIKGEENAY</sequence>
<dbReference type="EMBL" id="CP139558">
    <property type="protein sequence ID" value="WPU92421.1"/>
    <property type="molecule type" value="Genomic_DNA"/>
</dbReference>
<evidence type="ECO:0000256" key="2">
    <source>
        <dbReference type="ARBA" id="ARBA00006464"/>
    </source>
</evidence>
<comment type="subcellular location">
    <subcellularLocation>
        <location evidence="1">Membrane</location>
        <topology evidence="1">Multi-pass membrane protein</topology>
    </subcellularLocation>
</comment>